<feature type="transmembrane region" description="Helical" evidence="16">
    <location>
        <begin position="128"/>
        <end position="148"/>
    </location>
</feature>
<comment type="function">
    <text evidence="16">Core subunit of the mitochondrial membrane respiratory chain NADH dehydrogenase (Complex I) which catalyzes electron transfer from NADH through the respiratory chain, using ubiquinone as an electron acceptor. Essential for the catalytic activity and assembly of complex I.</text>
</comment>
<feature type="transmembrane region" description="Helical" evidence="16">
    <location>
        <begin position="21"/>
        <end position="44"/>
    </location>
</feature>
<evidence type="ECO:0000259" key="17">
    <source>
        <dbReference type="Pfam" id="PF00361"/>
    </source>
</evidence>
<evidence type="ECO:0000256" key="11">
    <source>
        <dbReference type="ARBA" id="ARBA00023027"/>
    </source>
</evidence>
<feature type="transmembrane region" description="Helical" evidence="16">
    <location>
        <begin position="259"/>
        <end position="280"/>
    </location>
</feature>
<keyword evidence="13 16" id="KW-0496">Mitochondrion</keyword>
<evidence type="ECO:0000256" key="16">
    <source>
        <dbReference type="RuleBase" id="RU003404"/>
    </source>
</evidence>
<keyword evidence="12 16" id="KW-0830">Ubiquinone</keyword>
<sequence length="597" mass="64592">MGCVMAKPFAKSSRGLVSLSMVIWLLVAACSFLFAVFWLGFVWLSGIIKEAYIFEWEVMGACGFSFSLCVLVDCLGVLFSCVVCLISGCVLMFSVSYMEGDKFGEVFCLLVVVFVLAMNVLIYVPMLVFVLLGWDLLGIVSFFLVIYYQSEVAIGAGMMTVLMNRIGDIFLVLSIGIGSVNGIWSFPVEIGVGYVSVMLFLLVGAGMTKSAQFPFSTWLSAAMAAPTPVSALVHSSTLVTVGVYFLFRHYNALALVDGLLPLLGSVGCITLLVGGLGACLEVDVKKLVAFSTLSHLGFMVCILGFGYPVLSVFHLLSHALFKSLLFLCVGYSIHVMGSSQDIRCLAGVGWVSSPLQVACISAGLSSLCGVPYLSGFYSKDAILEAAMSSFVGVMSVFCLVVGAASSCFYSLRLMSVMVFGSIGGNPLVPKVSEGLYVSIPVVVLSVGGIGFSAVIGYSWVGILETFNLSCFSKMVLFFILNFGVIVLMKDVLGYWLLGYGSGWVWKFSLHVIWFLGTMWFSRWGVSYLSEVWFKLSLVMLNVMDMGWVETFVGGSGFGSQVIKRSLVLGLVEYPSVSMILRFSAWFVLASVWGFSCF</sequence>
<feature type="transmembrane region" description="Helical" evidence="16">
    <location>
        <begin position="287"/>
        <end position="307"/>
    </location>
</feature>
<proteinExistence type="inferred from homology"/>
<feature type="transmembrane region" description="Helical" evidence="16">
    <location>
        <begin position="64"/>
        <end position="91"/>
    </location>
</feature>
<evidence type="ECO:0000256" key="8">
    <source>
        <dbReference type="ARBA" id="ARBA00022967"/>
    </source>
</evidence>
<comment type="catalytic activity">
    <reaction evidence="15 16">
        <text>a ubiquinone + NADH + 5 H(+)(in) = a ubiquinol + NAD(+) + 4 H(+)(out)</text>
        <dbReference type="Rhea" id="RHEA:29091"/>
        <dbReference type="Rhea" id="RHEA-COMP:9565"/>
        <dbReference type="Rhea" id="RHEA-COMP:9566"/>
        <dbReference type="ChEBI" id="CHEBI:15378"/>
        <dbReference type="ChEBI" id="CHEBI:16389"/>
        <dbReference type="ChEBI" id="CHEBI:17976"/>
        <dbReference type="ChEBI" id="CHEBI:57540"/>
        <dbReference type="ChEBI" id="CHEBI:57945"/>
        <dbReference type="EC" id="7.1.1.2"/>
    </reaction>
</comment>
<dbReference type="InterPro" id="IPR001516">
    <property type="entry name" value="Proton_antipo_N"/>
</dbReference>
<dbReference type="PRINTS" id="PR01434">
    <property type="entry name" value="NADHDHGNASE5"/>
</dbReference>
<evidence type="ECO:0000256" key="14">
    <source>
        <dbReference type="ARBA" id="ARBA00023136"/>
    </source>
</evidence>
<dbReference type="Pfam" id="PF00361">
    <property type="entry name" value="Proton_antipo_M"/>
    <property type="match status" value="1"/>
</dbReference>
<keyword evidence="5" id="KW-0679">Respiratory chain</keyword>
<dbReference type="AlphaFoldDB" id="A0A8A3WP32"/>
<evidence type="ECO:0000256" key="6">
    <source>
        <dbReference type="ARBA" id="ARBA00022692"/>
    </source>
</evidence>
<evidence type="ECO:0000256" key="4">
    <source>
        <dbReference type="ARBA" id="ARBA00022448"/>
    </source>
</evidence>
<feature type="transmembrane region" description="Helical" evidence="16">
    <location>
        <begin position="345"/>
        <end position="373"/>
    </location>
</feature>
<comment type="subcellular location">
    <subcellularLocation>
        <location evidence="1">Mitochondrion inner membrane</location>
        <topology evidence="1">Multi-pass membrane protein</topology>
    </subcellularLocation>
</comment>
<name>A0A8A3WP32_9BIVA</name>
<dbReference type="PROSITE" id="PS51257">
    <property type="entry name" value="PROKAR_LIPOPROTEIN"/>
    <property type="match status" value="1"/>
</dbReference>
<dbReference type="GO" id="GO:0008137">
    <property type="term" value="F:NADH dehydrogenase (ubiquinone) activity"/>
    <property type="evidence" value="ECO:0007669"/>
    <property type="project" value="UniProtKB-EC"/>
</dbReference>
<keyword evidence="11 16" id="KW-0520">NAD</keyword>
<keyword evidence="8" id="KW-1278">Translocase</keyword>
<feature type="transmembrane region" description="Helical" evidence="16">
    <location>
        <begin position="475"/>
        <end position="497"/>
    </location>
</feature>
<feature type="transmembrane region" description="Helical" evidence="16">
    <location>
        <begin position="103"/>
        <end position="122"/>
    </location>
</feature>
<keyword evidence="7" id="KW-0999">Mitochondrion inner membrane</keyword>
<geneLocation type="mitochondrion" evidence="20"/>
<evidence type="ECO:0000313" key="20">
    <source>
        <dbReference type="EMBL" id="QTA71706.1"/>
    </source>
</evidence>
<evidence type="ECO:0000256" key="5">
    <source>
        <dbReference type="ARBA" id="ARBA00022660"/>
    </source>
</evidence>
<evidence type="ECO:0000256" key="1">
    <source>
        <dbReference type="ARBA" id="ARBA00004448"/>
    </source>
</evidence>
<dbReference type="InterPro" id="IPR003945">
    <property type="entry name" value="NU5C-like"/>
</dbReference>
<evidence type="ECO:0000256" key="12">
    <source>
        <dbReference type="ARBA" id="ARBA00023075"/>
    </source>
</evidence>
<evidence type="ECO:0000259" key="19">
    <source>
        <dbReference type="Pfam" id="PF06455"/>
    </source>
</evidence>
<keyword evidence="10 16" id="KW-1133">Transmembrane helix</keyword>
<dbReference type="GO" id="GO:0003954">
    <property type="term" value="F:NADH dehydrogenase activity"/>
    <property type="evidence" value="ECO:0007669"/>
    <property type="project" value="TreeGrafter"/>
</dbReference>
<dbReference type="PANTHER" id="PTHR42829">
    <property type="entry name" value="NADH-UBIQUINONE OXIDOREDUCTASE CHAIN 5"/>
    <property type="match status" value="1"/>
</dbReference>
<evidence type="ECO:0000256" key="7">
    <source>
        <dbReference type="ARBA" id="ARBA00022792"/>
    </source>
</evidence>
<evidence type="ECO:0000256" key="13">
    <source>
        <dbReference type="ARBA" id="ARBA00023128"/>
    </source>
</evidence>
<gene>
    <name evidence="20" type="primary">nad5</name>
</gene>
<comment type="similarity">
    <text evidence="16">Belongs to the complex I subunit 5 family.</text>
</comment>
<feature type="transmembrane region" description="Helical" evidence="16">
    <location>
        <begin position="192"/>
        <end position="208"/>
    </location>
</feature>
<keyword evidence="6 16" id="KW-0812">Transmembrane</keyword>
<evidence type="ECO:0000256" key="3">
    <source>
        <dbReference type="ARBA" id="ARBA00021096"/>
    </source>
</evidence>
<dbReference type="Pfam" id="PF00662">
    <property type="entry name" value="Proton_antipo_N"/>
    <property type="match status" value="1"/>
</dbReference>
<reference evidence="20" key="1">
    <citation type="journal article" date="2020" name="Zool. J. Linn. Soc.">
        <title>Mitogenomic phylogeny and fossil-calibrated mutation rates for all F- and M-type mtDNA genes of the largest freshwater mussel family, the Unionidae (Bivalvia).</title>
        <authorList>
            <person name="Zieritz A."/>
            <person name="Froufe E."/>
            <person name="Bolotov I."/>
            <person name="Goncalves D.V."/>
            <person name="Aldridge D.C."/>
            <person name="Bogan A.E."/>
            <person name="Gan H.M."/>
            <person name="Gomes-Dos-Santos A."/>
            <person name="Sousa R."/>
            <person name="Teixeira A."/>
            <person name="Varandas S."/>
            <person name="Zanatta D."/>
            <person name="Lopes-Lima M."/>
        </authorList>
    </citation>
    <scope>NUCLEOTIDE SEQUENCE</scope>
    <source>
        <strain evidence="20">HyrBia_M</strain>
    </source>
</reference>
<feature type="transmembrane region" description="Helical" evidence="16">
    <location>
        <begin position="229"/>
        <end position="247"/>
    </location>
</feature>
<feature type="transmembrane region" description="Helical" evidence="16">
    <location>
        <begin position="434"/>
        <end position="463"/>
    </location>
</feature>
<feature type="transmembrane region" description="Helical" evidence="16">
    <location>
        <begin position="313"/>
        <end position="333"/>
    </location>
</feature>
<evidence type="ECO:0000256" key="15">
    <source>
        <dbReference type="ARBA" id="ARBA00049551"/>
    </source>
</evidence>
<organism evidence="20">
    <name type="scientific">Hyriopsis bialata</name>
    <dbReference type="NCBI Taxonomy" id="1903487"/>
    <lineage>
        <taxon>Eukaryota</taxon>
        <taxon>Metazoa</taxon>
        <taxon>Spiralia</taxon>
        <taxon>Lophotrochozoa</taxon>
        <taxon>Mollusca</taxon>
        <taxon>Bivalvia</taxon>
        <taxon>Autobranchia</taxon>
        <taxon>Heteroconchia</taxon>
        <taxon>Palaeoheterodonta</taxon>
        <taxon>Unionida</taxon>
        <taxon>Unionoidea</taxon>
        <taxon>Unionidae</taxon>
        <taxon>Gonideinae</taxon>
        <taxon>Hyriopsis</taxon>
    </lineage>
</organism>
<dbReference type="PANTHER" id="PTHR42829:SF2">
    <property type="entry name" value="NADH-UBIQUINONE OXIDOREDUCTASE CHAIN 5"/>
    <property type="match status" value="1"/>
</dbReference>
<protein>
    <recommendedName>
        <fullName evidence="3 16">NADH-ubiquinone oxidoreductase chain 5</fullName>
        <ecNumber evidence="2 16">7.1.1.2</ecNumber>
    </recommendedName>
</protein>
<keyword evidence="4 16" id="KW-0813">Transport</keyword>
<feature type="domain" description="NADH-Ubiquinone oxidoreductase (complex I) chain 5 N-terminal" evidence="18">
    <location>
        <begin position="63"/>
        <end position="102"/>
    </location>
</feature>
<evidence type="ECO:0000256" key="9">
    <source>
        <dbReference type="ARBA" id="ARBA00022982"/>
    </source>
</evidence>
<dbReference type="InterPro" id="IPR010934">
    <property type="entry name" value="NADH_DH_su5_C"/>
</dbReference>
<feature type="domain" description="NADH:quinone oxidoreductase/Mrp antiporter transmembrane" evidence="17">
    <location>
        <begin position="127"/>
        <end position="399"/>
    </location>
</feature>
<dbReference type="InterPro" id="IPR001750">
    <property type="entry name" value="ND/Mrp_TM"/>
</dbReference>
<evidence type="ECO:0000256" key="2">
    <source>
        <dbReference type="ARBA" id="ARBA00012944"/>
    </source>
</evidence>
<dbReference type="GO" id="GO:0015990">
    <property type="term" value="P:electron transport coupled proton transport"/>
    <property type="evidence" value="ECO:0007669"/>
    <property type="project" value="TreeGrafter"/>
</dbReference>
<evidence type="ECO:0000259" key="18">
    <source>
        <dbReference type="Pfam" id="PF00662"/>
    </source>
</evidence>
<feature type="transmembrane region" description="Helical" evidence="16">
    <location>
        <begin position="385"/>
        <end position="404"/>
    </location>
</feature>
<dbReference type="GO" id="GO:0005743">
    <property type="term" value="C:mitochondrial inner membrane"/>
    <property type="evidence" value="ECO:0007669"/>
    <property type="project" value="UniProtKB-SubCell"/>
</dbReference>
<dbReference type="EMBL" id="MW242817">
    <property type="protein sequence ID" value="QTA71706.1"/>
    <property type="molecule type" value="Genomic_DNA"/>
</dbReference>
<keyword evidence="9" id="KW-0249">Electron transport</keyword>
<dbReference type="Pfam" id="PF06455">
    <property type="entry name" value="NADH5_C"/>
    <property type="match status" value="1"/>
</dbReference>
<feature type="domain" description="NADH dehydrogenase subunit 5 C-terminal" evidence="19">
    <location>
        <begin position="409"/>
        <end position="575"/>
    </location>
</feature>
<dbReference type="GO" id="GO:0042773">
    <property type="term" value="P:ATP synthesis coupled electron transport"/>
    <property type="evidence" value="ECO:0007669"/>
    <property type="project" value="InterPro"/>
</dbReference>
<dbReference type="EC" id="7.1.1.2" evidence="2 16"/>
<evidence type="ECO:0000256" key="10">
    <source>
        <dbReference type="ARBA" id="ARBA00022989"/>
    </source>
</evidence>
<accession>A0A8A3WP32</accession>
<keyword evidence="14 16" id="KW-0472">Membrane</keyword>